<dbReference type="KEGG" id="ndv:NDEV_0097"/>
<dbReference type="EMBL" id="LN890280">
    <property type="protein sequence ID" value="CUR50862.1"/>
    <property type="molecule type" value="Genomic_DNA"/>
</dbReference>
<keyword evidence="2" id="KW-1185">Reference proteome</keyword>
<gene>
    <name evidence="1" type="ORF">NDEV_0097</name>
</gene>
<accession>A0A128A0J8</accession>
<organism evidence="1 2">
    <name type="scientific">Nitrosotalea devaniterrae</name>
    <dbReference type="NCBI Taxonomy" id="1078905"/>
    <lineage>
        <taxon>Archaea</taxon>
        <taxon>Nitrososphaerota</taxon>
        <taxon>Nitrososphaeria</taxon>
        <taxon>Nitrosotaleales</taxon>
        <taxon>Nitrosotaleaceae</taxon>
        <taxon>Nitrosotalea</taxon>
    </lineage>
</organism>
<protein>
    <recommendedName>
        <fullName evidence="3">Zinc-domain-containing protein</fullName>
    </recommendedName>
</protein>
<sequence length="57" mass="6563">MDAKCPECDKIAILDDEITSVKCPHCGFEAKYDDYLNLMRQKVGDMAENFQFDRPGF</sequence>
<dbReference type="AlphaFoldDB" id="A0A128A0J8"/>
<proteinExistence type="predicted"/>
<evidence type="ECO:0008006" key="3">
    <source>
        <dbReference type="Google" id="ProtNLM"/>
    </source>
</evidence>
<dbReference type="Proteomes" id="UP000196239">
    <property type="component" value="Chromosome 1"/>
</dbReference>
<dbReference type="Gene3D" id="2.20.28.30">
    <property type="entry name" value="RNA polymerase ii, chain L"/>
    <property type="match status" value="1"/>
</dbReference>
<reference evidence="2" key="1">
    <citation type="submission" date="2015-10" db="EMBL/GenBank/DDBJ databases">
        <authorList>
            <person name="Lehtovirta-Morley L.E."/>
            <person name="Vieille C."/>
        </authorList>
    </citation>
    <scope>NUCLEOTIDE SEQUENCE [LARGE SCALE GENOMIC DNA]</scope>
</reference>
<evidence type="ECO:0000313" key="1">
    <source>
        <dbReference type="EMBL" id="CUR50862.1"/>
    </source>
</evidence>
<name>A0A128A0J8_9ARCH</name>
<evidence type="ECO:0000313" key="2">
    <source>
        <dbReference type="Proteomes" id="UP000196239"/>
    </source>
</evidence>